<keyword evidence="5 7" id="KW-0472">Membrane</keyword>
<keyword evidence="4 7" id="KW-1133">Transmembrane helix</keyword>
<sequence>MQVNIFGLSAVAFFIFFSTAFLLILFVKTESQKEFKT</sequence>
<accession>A0A386B1K8</accession>
<feature type="transmembrane region" description="Helical" evidence="7">
    <location>
        <begin position="6"/>
        <end position="27"/>
    </location>
</feature>
<evidence type="ECO:0000256" key="7">
    <source>
        <dbReference type="SAM" id="Phobius"/>
    </source>
</evidence>
<organism evidence="8">
    <name type="scientific">Rhipiliopsis peltata</name>
    <dbReference type="NCBI Taxonomy" id="2320810"/>
    <lineage>
        <taxon>Eukaryota</taxon>
        <taxon>Viridiplantae</taxon>
        <taxon>Chlorophyta</taxon>
        <taxon>core chlorophytes</taxon>
        <taxon>Ulvophyceae</taxon>
        <taxon>TCBD clade</taxon>
        <taxon>Bryopsidales</taxon>
        <taxon>Halimedineae</taxon>
        <taxon>Halimedaceae</taxon>
        <taxon>Rhipiliopsideae</taxon>
        <taxon>Rhipiliopsis</taxon>
    </lineage>
</organism>
<dbReference type="GeneID" id="38279335"/>
<dbReference type="InterPro" id="IPR037269">
    <property type="entry name" value="PSII_PsbM_sf"/>
</dbReference>
<evidence type="ECO:0000256" key="3">
    <source>
        <dbReference type="ARBA" id="ARBA00022692"/>
    </source>
</evidence>
<gene>
    <name evidence="8" type="primary">psbM</name>
</gene>
<evidence type="ECO:0000256" key="5">
    <source>
        <dbReference type="ARBA" id="ARBA00023136"/>
    </source>
</evidence>
<protein>
    <submittedName>
        <fullName evidence="8">Photosystem II protein M</fullName>
    </submittedName>
</protein>
<evidence type="ECO:0000256" key="2">
    <source>
        <dbReference type="ARBA" id="ARBA00022531"/>
    </source>
</evidence>
<name>A0A386B1K8_9CHLO</name>
<evidence type="ECO:0000313" key="8">
    <source>
        <dbReference type="EMBL" id="AYC65528.1"/>
    </source>
</evidence>
<evidence type="ECO:0000256" key="4">
    <source>
        <dbReference type="ARBA" id="ARBA00022989"/>
    </source>
</evidence>
<keyword evidence="8" id="KW-0934">Plastid</keyword>
<evidence type="ECO:0000256" key="6">
    <source>
        <dbReference type="ARBA" id="ARBA00023276"/>
    </source>
</evidence>
<geneLocation type="chloroplast" evidence="8"/>
<dbReference type="GO" id="GO:0009523">
    <property type="term" value="C:photosystem II"/>
    <property type="evidence" value="ECO:0007669"/>
    <property type="project" value="UniProtKB-KW"/>
</dbReference>
<evidence type="ECO:0000256" key="1">
    <source>
        <dbReference type="ARBA" id="ARBA00022469"/>
    </source>
</evidence>
<dbReference type="RefSeq" id="YP_009519439.1">
    <property type="nucleotide sequence ID" value="NC_039526.1"/>
</dbReference>
<reference evidence="8" key="2">
    <citation type="journal article" date="2019" name="Mol. Phylogenet. Evol.">
        <title>Reassessment of the classification of bryopsidales (chlorophyta) based on chloroplast phylogenomic analyses.</title>
        <authorList>
            <person name="Cremen M.C."/>
            <person name="Leliaert F."/>
            <person name="West J."/>
            <person name="Lam D.W."/>
            <person name="Shimada S."/>
            <person name="Lopez-Bautista J.M."/>
            <person name="Verbruggen H."/>
        </authorList>
    </citation>
    <scope>NUCLEOTIDE SEQUENCE</scope>
</reference>
<dbReference type="GO" id="GO:0019684">
    <property type="term" value="P:photosynthesis, light reaction"/>
    <property type="evidence" value="ECO:0007669"/>
    <property type="project" value="InterPro"/>
</dbReference>
<dbReference type="SUPFAM" id="SSF161033">
    <property type="entry name" value="Photosystem II reaction center protein M, PsbM"/>
    <property type="match status" value="1"/>
</dbReference>
<keyword evidence="6" id="KW-0604">Photosystem II</keyword>
<reference evidence="8" key="1">
    <citation type="submission" date="2018-07" db="EMBL/GenBank/DDBJ databases">
        <authorList>
            <person name="Quirk P.G."/>
            <person name="Krulwich T.A."/>
        </authorList>
    </citation>
    <scope>NUCLEOTIDE SEQUENCE</scope>
</reference>
<dbReference type="EMBL" id="MH591110">
    <property type="protein sequence ID" value="AYC65528.1"/>
    <property type="molecule type" value="Genomic_DNA"/>
</dbReference>
<dbReference type="Pfam" id="PF05151">
    <property type="entry name" value="PsbM"/>
    <property type="match status" value="1"/>
</dbReference>
<proteinExistence type="predicted"/>
<dbReference type="NCBIfam" id="TIGR03038">
    <property type="entry name" value="PS_II_psbM"/>
    <property type="match status" value="1"/>
</dbReference>
<keyword evidence="8" id="KW-0150">Chloroplast</keyword>
<keyword evidence="1" id="KW-0674">Reaction center</keyword>
<keyword evidence="3 7" id="KW-0812">Transmembrane</keyword>
<dbReference type="AlphaFoldDB" id="A0A386B1K8"/>
<keyword evidence="2" id="KW-0602">Photosynthesis</keyword>
<dbReference type="InterPro" id="IPR007826">
    <property type="entry name" value="PSII_PsbM"/>
</dbReference>